<reference evidence="7 8" key="1">
    <citation type="journal article" date="2011" name="J. Bacteriol.">
        <title>Draft genome sequence of Sporolactobacillus inulinus strain CASD, an efficient D-lactic acid-producing bacterium with high-concentration lactate tolerance capability.</title>
        <authorList>
            <person name="Yu B."/>
            <person name="Su F."/>
            <person name="Wang L."/>
            <person name="Xu K."/>
            <person name="Zhao B."/>
            <person name="Xu P."/>
        </authorList>
    </citation>
    <scope>NUCLEOTIDE SEQUENCE [LARGE SCALE GENOMIC DNA]</scope>
    <source>
        <strain evidence="7 8">CASD</strain>
    </source>
</reference>
<organism evidence="7 8">
    <name type="scientific">Sporolactobacillus inulinus CASD</name>
    <dbReference type="NCBI Taxonomy" id="1069536"/>
    <lineage>
        <taxon>Bacteria</taxon>
        <taxon>Bacillati</taxon>
        <taxon>Bacillota</taxon>
        <taxon>Bacilli</taxon>
        <taxon>Bacillales</taxon>
        <taxon>Sporolactobacillaceae</taxon>
        <taxon>Sporolactobacillus</taxon>
    </lineage>
</organism>
<dbReference type="GO" id="GO:0004803">
    <property type="term" value="F:transposase activity"/>
    <property type="evidence" value="ECO:0007669"/>
    <property type="project" value="InterPro"/>
</dbReference>
<accession>A0A0U1QN08</accession>
<feature type="domain" description="DUF4158" evidence="6">
    <location>
        <begin position="7"/>
        <end position="154"/>
    </location>
</feature>
<evidence type="ECO:0000256" key="4">
    <source>
        <dbReference type="ARBA" id="ARBA00023172"/>
    </source>
</evidence>
<comment type="similarity">
    <text evidence="1">Belongs to the transposase 7 family.</text>
</comment>
<dbReference type="Proteomes" id="UP000035553">
    <property type="component" value="Unassembled WGS sequence"/>
</dbReference>
<comment type="caution">
    <text evidence="7">The sequence shown here is derived from an EMBL/GenBank/DDBJ whole genome shotgun (WGS) entry which is preliminary data.</text>
</comment>
<dbReference type="InterPro" id="IPR047653">
    <property type="entry name" value="Tn3-like_transpos"/>
</dbReference>
<evidence type="ECO:0000259" key="5">
    <source>
        <dbReference type="Pfam" id="PF01526"/>
    </source>
</evidence>
<dbReference type="RefSeq" id="WP_010025401.1">
    <property type="nucleotide sequence ID" value="NZ_AFVQ02000120.1"/>
</dbReference>
<dbReference type="Pfam" id="PF13700">
    <property type="entry name" value="DUF4158"/>
    <property type="match status" value="1"/>
</dbReference>
<feature type="domain" description="Tn3 transposase DDE" evidence="5">
    <location>
        <begin position="582"/>
        <end position="971"/>
    </location>
</feature>
<evidence type="ECO:0000256" key="2">
    <source>
        <dbReference type="ARBA" id="ARBA00022578"/>
    </source>
</evidence>
<proteinExistence type="inferred from homology"/>
<dbReference type="Pfam" id="PF01526">
    <property type="entry name" value="DDE_Tnp_Tn3"/>
    <property type="match status" value="1"/>
</dbReference>
<keyword evidence="8" id="KW-1185">Reference proteome</keyword>
<keyword evidence="4" id="KW-0233">DNA recombination</keyword>
<keyword evidence="2" id="KW-0815">Transposition</keyword>
<protein>
    <submittedName>
        <fullName evidence="7">Transposase</fullName>
    </submittedName>
</protein>
<name>A0A0U1QN08_9BACL</name>
<evidence type="ECO:0000256" key="1">
    <source>
        <dbReference type="ARBA" id="ARBA00009402"/>
    </source>
</evidence>
<keyword evidence="3" id="KW-0238">DNA-binding</keyword>
<evidence type="ECO:0000313" key="8">
    <source>
        <dbReference type="Proteomes" id="UP000035553"/>
    </source>
</evidence>
<evidence type="ECO:0000313" key="7">
    <source>
        <dbReference type="EMBL" id="KLI02197.1"/>
    </source>
</evidence>
<dbReference type="InterPro" id="IPR002513">
    <property type="entry name" value="Tn3_Tnp_DDE_dom"/>
</dbReference>
<gene>
    <name evidence="7" type="ORF">SINU_09360</name>
</gene>
<evidence type="ECO:0000259" key="6">
    <source>
        <dbReference type="Pfam" id="PF13700"/>
    </source>
</evidence>
<sequence length="994" mass="116263">MKRNWELDELIDHFILMPDEQEQIQLKRGNTKLGFAVMFKFFQYEARFPHTKSEIPKTVIEYIAKQLEMNPDVFSEYDWTGRTVTYHRSEIRTYFGFREATLQDVDLLTDWLCKHVLFHSHEFNYVEDKLYQQYRELKIVPPTPDRVERLIRSATYSYEDKFFASIYQRLSSQTCEGLDKLINLLEKVEDTSEAKESLTFHELKSDPGRIGLETVFKELQKLQTIKELQLPYDLFNDISPKILKKYRKRTATEDIRELRRHPPQIRYTLLSSFFWLRRAEITDGLIELLIQIIHRINVRAERKVDKELIHNLRKVNGKNNLLFQMAEQALDNPDGIIRDVLYPVISEETLKDLVKEFKHTGPAYKQKVYTIIRSSYSSHYRRMVPRILDMLEFCSNNEAHHPVIEALELIKKYINSNAHFFPDSDQVPLDGVIRPSWRYLVVEQETSGEERINRINYEISTLQVLRDKLRCKEIWVPGSERYRNPDEDLPQDFELHREENYKALKKPINPDDFIANLKEEMTKALNKLDQGIPKNNKVRILAKGKGNGRISISPFDPVPEPVNLSRLKAEIMKRWPMTSLLDILKEADLRVNFTDLFKTAASREVVSKYLLQKRLILCLYGLGTNAGLKRVSNGEHGEKYKDLLYIRRKYIDKDNLRGAIAEIVNAILRNKMTDIWGEGTTSCASDSKKFGAWDQNLMTEWHIRYRGRGVMIYWHVAKHSTCIYSQLKSCSSSEVASMIEGVLKHCTSMEVEKNYVDSHGQSEVAFAFCHLLGFQLMPRLKAINSQKLYRPDSGMSDAFPNLQPILTRPINWELIRQQYDQMIKYATALRLGTAETEAILKRFTRSNLKHSTYQALSELGKVIKTIFLCDYLDSEDIRREINEGLNVVENWNSANGFIFYGKGGEISTNRLEDQEVAVLSLHLLQNCLVYINTLMIQSVLSEKQWQDMMTPEDLRALSPLIYSHVNPYGIFKLDMMERIPIEERQSEIENTLHI</sequence>
<dbReference type="STRING" id="1069536.SINU_09360"/>
<evidence type="ECO:0000256" key="3">
    <source>
        <dbReference type="ARBA" id="ARBA00023125"/>
    </source>
</evidence>
<dbReference type="OrthoDB" id="51846at2"/>
<dbReference type="EMBL" id="AFVQ02000120">
    <property type="protein sequence ID" value="KLI02197.1"/>
    <property type="molecule type" value="Genomic_DNA"/>
</dbReference>
<dbReference type="NCBIfam" id="NF033527">
    <property type="entry name" value="transpos_Tn3"/>
    <property type="match status" value="1"/>
</dbReference>
<dbReference type="GO" id="GO:0006313">
    <property type="term" value="P:DNA transposition"/>
    <property type="evidence" value="ECO:0007669"/>
    <property type="project" value="InterPro"/>
</dbReference>
<dbReference type="AlphaFoldDB" id="A0A0U1QN08"/>
<dbReference type="InterPro" id="IPR025296">
    <property type="entry name" value="DUF4158"/>
</dbReference>
<dbReference type="GO" id="GO:0003677">
    <property type="term" value="F:DNA binding"/>
    <property type="evidence" value="ECO:0007669"/>
    <property type="project" value="UniProtKB-KW"/>
</dbReference>